<gene>
    <name evidence="1" type="ORF">FNV43_RR15905</name>
</gene>
<reference evidence="1" key="1">
    <citation type="submission" date="2020-03" db="EMBL/GenBank/DDBJ databases">
        <title>A high-quality chromosome-level genome assembly of a woody plant with both climbing and erect habits, Rhamnella rubrinervis.</title>
        <authorList>
            <person name="Lu Z."/>
            <person name="Yang Y."/>
            <person name="Zhu X."/>
            <person name="Sun Y."/>
        </authorList>
    </citation>
    <scope>NUCLEOTIDE SEQUENCE</scope>
    <source>
        <strain evidence="1">BYM</strain>
        <tissue evidence="1">Leaf</tissue>
    </source>
</reference>
<protein>
    <submittedName>
        <fullName evidence="1">Uncharacterized protein</fullName>
    </submittedName>
</protein>
<comment type="caution">
    <text evidence="1">The sequence shown here is derived from an EMBL/GenBank/DDBJ whole genome shotgun (WGS) entry which is preliminary data.</text>
</comment>
<proteinExistence type="predicted"/>
<keyword evidence="2" id="KW-1185">Reference proteome</keyword>
<evidence type="ECO:0000313" key="1">
    <source>
        <dbReference type="EMBL" id="KAF3441989.1"/>
    </source>
</evidence>
<organism evidence="1 2">
    <name type="scientific">Rhamnella rubrinervis</name>
    <dbReference type="NCBI Taxonomy" id="2594499"/>
    <lineage>
        <taxon>Eukaryota</taxon>
        <taxon>Viridiplantae</taxon>
        <taxon>Streptophyta</taxon>
        <taxon>Embryophyta</taxon>
        <taxon>Tracheophyta</taxon>
        <taxon>Spermatophyta</taxon>
        <taxon>Magnoliopsida</taxon>
        <taxon>eudicotyledons</taxon>
        <taxon>Gunneridae</taxon>
        <taxon>Pentapetalae</taxon>
        <taxon>rosids</taxon>
        <taxon>fabids</taxon>
        <taxon>Rosales</taxon>
        <taxon>Rhamnaceae</taxon>
        <taxon>rhamnoid group</taxon>
        <taxon>Rhamneae</taxon>
        <taxon>Rhamnella</taxon>
    </lineage>
</organism>
<dbReference type="AlphaFoldDB" id="A0A8K0E9S7"/>
<name>A0A8K0E9S7_9ROSA</name>
<dbReference type="Proteomes" id="UP000796880">
    <property type="component" value="Unassembled WGS sequence"/>
</dbReference>
<evidence type="ECO:0000313" key="2">
    <source>
        <dbReference type="Proteomes" id="UP000796880"/>
    </source>
</evidence>
<dbReference type="EMBL" id="VOIH02000007">
    <property type="protein sequence ID" value="KAF3441989.1"/>
    <property type="molecule type" value="Genomic_DNA"/>
</dbReference>
<sequence length="282" mass="31785">MPNCGPTGLRSPNFRANNTILLDAAVPAQSLSQIDISNRGRIMPVPPVSFVTDHFVMRTRSAGLPATRSSSQSDRNRTRYGGGPPLCVSFIWGFETIPIVATIGPRGKYHGSNWIPRMLAWSCPSILQYTKLATTIFDRKDYTVKNELRPTKEELQQTYMKTFWHRPSDRKYYGPPVFRVEASKSQLPVLPQLPIDGTKDASQSAFQHTSRLEMQIEEIRSELPLSNMPVVPVWDPFTPIDPAERAALSAFIDDPSTTVHPGDYDALEEFVSTDFDKWIMVR</sequence>
<accession>A0A8K0E9S7</accession>